<feature type="compositionally biased region" description="Basic and acidic residues" evidence="1">
    <location>
        <begin position="120"/>
        <end position="137"/>
    </location>
</feature>
<dbReference type="EMBL" id="ANJA01005059">
    <property type="protein sequence ID" value="ETO58565.1"/>
    <property type="molecule type" value="Genomic_DNA"/>
</dbReference>
<organism evidence="3 4">
    <name type="scientific">Phytophthora nicotianae P1976</name>
    <dbReference type="NCBI Taxonomy" id="1317066"/>
    <lineage>
        <taxon>Eukaryota</taxon>
        <taxon>Sar</taxon>
        <taxon>Stramenopiles</taxon>
        <taxon>Oomycota</taxon>
        <taxon>Peronosporomycetes</taxon>
        <taxon>Peronosporales</taxon>
        <taxon>Peronosporaceae</taxon>
        <taxon>Phytophthora</taxon>
    </lineage>
</organism>
<feature type="compositionally biased region" description="Basic and acidic residues" evidence="1">
    <location>
        <begin position="216"/>
        <end position="244"/>
    </location>
</feature>
<feature type="non-terminal residue" evidence="3">
    <location>
        <position position="1230"/>
    </location>
</feature>
<evidence type="ECO:0000256" key="1">
    <source>
        <dbReference type="SAM" id="MobiDB-lite"/>
    </source>
</evidence>
<feature type="region of interest" description="Disordered" evidence="1">
    <location>
        <begin position="209"/>
        <end position="248"/>
    </location>
</feature>
<proteinExistence type="predicted"/>
<comment type="caution">
    <text evidence="3">The sequence shown here is derived from an EMBL/GenBank/DDBJ whole genome shotgun (WGS) entry which is preliminary data.</text>
</comment>
<sequence length="1230" mass="142422">MVRSKRKRTREEIEEALRENERVNATPVGPEDPEDKRRRKARRRQNDSRLNKARRELNLTDRCHTIDGMLPSERVVVDTEESKEDSGNQENSFIRPEVSADQLGGSAQPATTGVALPTADEVREAAKRARRERDRIRRSNRTLSQKERDRRKQAEYQRARRARQREARAQAEREWVEAFQASRQASQTEEERIAEREIARLQEEIQRLQMGDEQLATERERDRLYQEERRAAQTDEEKDKEKERGRIRRKCTRRGHALANHEHFHKSQVSGEDIEEGRHQLPGQFTCIWCGAWKWPGESDVSCCLKGRVQLSPLLPAPGELQQLYRTAEFRENIRAYNQVFAFTSVGASRSDTGGFGREREDESVQGQRGVYTYRIQGAMGHYLGSLLPHYDFSTGELAPAKFAQIYFVDPNMQRRALRRESIFAHLSPVTLLALETMIEAINPLAQQFISFGKQLRKAVREGKEVLDIVFKLHADPRSPGTTTSLSRQSLLRLFETNPMYDPLQYPLLFPNGELGWTYSDTYANGQLYRKTAKMSLREFGAYRLFPKLGDGSVLHHGGRLFQQWCVDQRAKVEQDSLRWIANNQKLIRADLYKGVADAYLNEHTDALRENETHYPGTHTGSPRYMYTCYKDSMQIVSEFGKPDIFLTMTCNPAWIEIKSQLFEGHTAQDRPDIVARVWNLKLRALLADLDEGVLGRVVARIYVVEFQKRGLSHAHILVILGEEDKPRSREIIDKIVSAEIPDELSNPELYNTVMNCMMHGPCGALNLDCACMKDGKCSKGFPKPLEEVTIANRDGYPLYRRRRRSEGTLKFKNRVYNNATANQWVVPYNPYFSQKYDCHINVEVCTGISAVKYIYNNPREEPNEVLRYLDARYISPVEACIRLLNYVIQGKSHSVEQLRVHVEDLHMVTFDENENPEDVLERAGHTTLTRFFELCASDAPENQIAKSMLYKDIPKKFTWKDKRWVRRTQYRATLGRLIHVSPRNTERFFMRMLLCHRRGPTSFEDLRTVDGVVCSTYREAALPAGYLEDDAEWVACMTEAAAFQMPYQLRELFCTLLVYSMPADVRGLWDQFFEELSRDIAHERRELPDSDRESVVLFETLKSINELLKVSGYAVSDFDLPQMSDFPRLVLESLLDTNTLIRRERSYDQTTLQNIVREESNLNEGQRTIFEEIIATVEVADRERTRRGVCDRQPQPRAPQATNSNSKKLFLLMDPVVQASQHYFVTYLP</sequence>
<protein>
    <recommendedName>
        <fullName evidence="2">Helitron helicase-like domain-containing protein</fullName>
    </recommendedName>
</protein>
<gene>
    <name evidence="3" type="ORF">F444_23058</name>
</gene>
<feature type="compositionally biased region" description="Basic and acidic residues" evidence="1">
    <location>
        <begin position="144"/>
        <end position="165"/>
    </location>
</feature>
<evidence type="ECO:0000259" key="2">
    <source>
        <dbReference type="Pfam" id="PF14214"/>
    </source>
</evidence>
<dbReference type="AlphaFoldDB" id="A0A080YW04"/>
<name>A0A080YW04_PHYNI</name>
<feature type="domain" description="Helitron helicase-like" evidence="2">
    <location>
        <begin position="542"/>
        <end position="719"/>
    </location>
</feature>
<dbReference type="PANTHER" id="PTHR10492">
    <property type="match status" value="1"/>
</dbReference>
<evidence type="ECO:0000313" key="3">
    <source>
        <dbReference type="EMBL" id="ETO58565.1"/>
    </source>
</evidence>
<feature type="region of interest" description="Disordered" evidence="1">
    <location>
        <begin position="1"/>
        <end position="165"/>
    </location>
</feature>
<evidence type="ECO:0000313" key="4">
    <source>
        <dbReference type="Proteomes" id="UP000028582"/>
    </source>
</evidence>
<feature type="compositionally biased region" description="Basic and acidic residues" evidence="1">
    <location>
        <begin position="44"/>
        <end position="65"/>
    </location>
</feature>
<dbReference type="InterPro" id="IPR025476">
    <property type="entry name" value="Helitron_helicase-like"/>
</dbReference>
<dbReference type="PANTHER" id="PTHR10492:SF57">
    <property type="entry name" value="ATP-DEPENDENT DNA HELICASE"/>
    <property type="match status" value="1"/>
</dbReference>
<reference evidence="3 4" key="1">
    <citation type="submission" date="2013-11" db="EMBL/GenBank/DDBJ databases">
        <title>The Genome Sequence of Phytophthora parasitica P1976.</title>
        <authorList>
            <consortium name="The Broad Institute Genomics Platform"/>
            <person name="Russ C."/>
            <person name="Tyler B."/>
            <person name="Panabieres F."/>
            <person name="Shan W."/>
            <person name="Tripathy S."/>
            <person name="Grunwald N."/>
            <person name="Machado M."/>
            <person name="Johnson C.S."/>
            <person name="Walker B."/>
            <person name="Young S."/>
            <person name="Zeng Q."/>
            <person name="Gargeya S."/>
            <person name="Fitzgerald M."/>
            <person name="Haas B."/>
            <person name="Abouelleil A."/>
            <person name="Allen A.W."/>
            <person name="Alvarado L."/>
            <person name="Arachchi H.M."/>
            <person name="Berlin A.M."/>
            <person name="Chapman S.B."/>
            <person name="Gainer-Dewar J."/>
            <person name="Goldberg J."/>
            <person name="Griggs A."/>
            <person name="Gujja S."/>
            <person name="Hansen M."/>
            <person name="Howarth C."/>
            <person name="Imamovic A."/>
            <person name="Ireland A."/>
            <person name="Larimer J."/>
            <person name="McCowan C."/>
            <person name="Murphy C."/>
            <person name="Pearson M."/>
            <person name="Poon T.W."/>
            <person name="Priest M."/>
            <person name="Roberts A."/>
            <person name="Saif S."/>
            <person name="Shea T."/>
            <person name="Sisk P."/>
            <person name="Sykes S."/>
            <person name="Wortman J."/>
            <person name="Nusbaum C."/>
            <person name="Birren B."/>
        </authorList>
    </citation>
    <scope>NUCLEOTIDE SEQUENCE [LARGE SCALE GENOMIC DNA]</scope>
    <source>
        <strain evidence="3 4">P1976</strain>
    </source>
</reference>
<dbReference type="Proteomes" id="UP000028582">
    <property type="component" value="Unassembled WGS sequence"/>
</dbReference>
<feature type="region of interest" description="Disordered" evidence="1">
    <location>
        <begin position="1186"/>
        <end position="1205"/>
    </location>
</feature>
<dbReference type="Pfam" id="PF14214">
    <property type="entry name" value="Helitron_like_N"/>
    <property type="match status" value="1"/>
</dbReference>
<dbReference type="OrthoDB" id="105821at2759"/>
<accession>A0A080YW04</accession>
<feature type="compositionally biased region" description="Basic and acidic residues" evidence="1">
    <location>
        <begin position="9"/>
        <end position="22"/>
    </location>
</feature>